<protein>
    <recommendedName>
        <fullName evidence="1">Endonuclease/exonuclease/phosphatase domain-containing protein</fullName>
    </recommendedName>
</protein>
<dbReference type="PANTHER" id="PTHR23227">
    <property type="entry name" value="BUCENTAUR RELATED"/>
    <property type="match status" value="1"/>
</dbReference>
<dbReference type="SUPFAM" id="SSF56219">
    <property type="entry name" value="DNase I-like"/>
    <property type="match status" value="1"/>
</dbReference>
<reference evidence="2" key="1">
    <citation type="submission" date="2025-08" db="UniProtKB">
        <authorList>
            <consortium name="RefSeq"/>
        </authorList>
    </citation>
    <scope>IDENTIFICATION</scope>
</reference>
<dbReference type="AlphaFoldDB" id="A0A1S4ANI9"/>
<dbReference type="OrthoDB" id="418748at2759"/>
<dbReference type="PaxDb" id="4097-A0A1S4ANI9"/>
<feature type="domain" description="Endonuclease/exonuclease/phosphatase" evidence="1">
    <location>
        <begin position="21"/>
        <end position="116"/>
    </location>
</feature>
<sequence length="275" mass="30991">MDGTSGKEGKGKEGACRLRIMSWNIGTLTGKSIELVKILQKGKVNIVCVEETRWARSKARNADGYKLWYSGVVRGRNGMGILVDRDLRESVVEIRQVNDMLMFIKLVIGECTLNVVSAYAPQAGLDEEVNRHFLGGYGEVHGGFGLRDMNRGGTSLLDFAKAFELVIVNTTFQKREEHLNDVVQCKVEAKKVAYAKLVGSTSMKERRANRDRCKVARKEVKLAVTEAKNAVFDRLYEELGEKGKDMKLFWLAKARERKARDLDQVRCIKDEDGRV</sequence>
<dbReference type="InterPro" id="IPR036691">
    <property type="entry name" value="Endo/exonu/phosph_ase_sf"/>
</dbReference>
<dbReference type="KEGG" id="nta:107799670"/>
<evidence type="ECO:0000313" key="2">
    <source>
        <dbReference type="RefSeq" id="XP_016478297.1"/>
    </source>
</evidence>
<gene>
    <name evidence="2" type="primary">LOC107799670</name>
</gene>
<dbReference type="InterPro" id="IPR005135">
    <property type="entry name" value="Endo/exonuclease/phosphatase"/>
</dbReference>
<dbReference type="STRING" id="4097.A0A1S4ANI9"/>
<dbReference type="Pfam" id="PF03372">
    <property type="entry name" value="Exo_endo_phos"/>
    <property type="match status" value="1"/>
</dbReference>
<dbReference type="PANTHER" id="PTHR23227:SF67">
    <property type="entry name" value="CRANIOFACIAL DEVELOPMENT PROTEIN 2-LIKE"/>
    <property type="match status" value="1"/>
</dbReference>
<organism evidence="2">
    <name type="scientific">Nicotiana tabacum</name>
    <name type="common">Common tobacco</name>
    <dbReference type="NCBI Taxonomy" id="4097"/>
    <lineage>
        <taxon>Eukaryota</taxon>
        <taxon>Viridiplantae</taxon>
        <taxon>Streptophyta</taxon>
        <taxon>Embryophyta</taxon>
        <taxon>Tracheophyta</taxon>
        <taxon>Spermatophyta</taxon>
        <taxon>Magnoliopsida</taxon>
        <taxon>eudicotyledons</taxon>
        <taxon>Gunneridae</taxon>
        <taxon>Pentapetalae</taxon>
        <taxon>asterids</taxon>
        <taxon>lamiids</taxon>
        <taxon>Solanales</taxon>
        <taxon>Solanaceae</taxon>
        <taxon>Nicotianoideae</taxon>
        <taxon>Nicotianeae</taxon>
        <taxon>Nicotiana</taxon>
    </lineage>
</organism>
<proteinExistence type="predicted"/>
<dbReference type="InterPro" id="IPR027124">
    <property type="entry name" value="Swc5/CFDP1/2"/>
</dbReference>
<dbReference type="Gene3D" id="3.60.10.10">
    <property type="entry name" value="Endonuclease/exonuclease/phosphatase"/>
    <property type="match status" value="1"/>
</dbReference>
<name>A0A1S4ANI9_TOBAC</name>
<dbReference type="GO" id="GO:0003824">
    <property type="term" value="F:catalytic activity"/>
    <property type="evidence" value="ECO:0007669"/>
    <property type="project" value="InterPro"/>
</dbReference>
<dbReference type="RefSeq" id="XP_016478297.1">
    <property type="nucleotide sequence ID" value="XM_016622811.1"/>
</dbReference>
<evidence type="ECO:0000259" key="1">
    <source>
        <dbReference type="Pfam" id="PF03372"/>
    </source>
</evidence>
<accession>A0A1S4ANI9</accession>